<evidence type="ECO:0000256" key="6">
    <source>
        <dbReference type="ARBA" id="ARBA00022989"/>
    </source>
</evidence>
<dbReference type="GO" id="GO:0005886">
    <property type="term" value="C:plasma membrane"/>
    <property type="evidence" value="ECO:0007669"/>
    <property type="project" value="UniProtKB-SubCell"/>
</dbReference>
<keyword evidence="3" id="KW-1003">Cell membrane</keyword>
<dbReference type="PANTHER" id="PTHR30574">
    <property type="entry name" value="INNER MEMBRANE PROTEIN YEDE"/>
    <property type="match status" value="1"/>
</dbReference>
<feature type="transmembrane region" description="Helical" evidence="10">
    <location>
        <begin position="374"/>
        <end position="399"/>
    </location>
</feature>
<dbReference type="AlphaFoldDB" id="A0A368VX86"/>
<sequence length="419" mass="42557">MSAPERSRAPITGPAGASGVTEQPRPARRVPLIVGAVLAVALGGATVAVSGWRMAVLYVIGLAFGAVLFHARFGFTSAWRQLVAVGQGRALRAHTLMLAVACILFAPLLAAGVGVGVDPEGYVSPLGVSVVVGAFLFGLGMQIGGSCASGTLYNVGGGQTAIVFTLVGFIVGSVLGAWNFTFWTSTMPSGPAISLAQMPWGYGGALAVSLAVLGLVAASTFVITRRRQPPEVGRPPAAKGLARIVRGSWPLWVGALALAGLNALTLVFKGSPWGITSAFALWGSKIAQGAGVDVASWPYWSAPEKAETLAGPVLAHATSVMDLGIILGALVAAAAGGSFVLHRKVPPRVVLGAIVGGILMGYGARIAYGCNIGAYFGGIASFSLHGWLWALVAIAGTYAGLKARPLFGLAVPKSTDSSC</sequence>
<comment type="caution">
    <text evidence="11">The sequence shown here is derived from an EMBL/GenBank/DDBJ whole genome shotgun (WGS) entry which is preliminary data.</text>
</comment>
<dbReference type="EMBL" id="QPJC01000001">
    <property type="protein sequence ID" value="RCW46818.1"/>
    <property type="molecule type" value="Genomic_DNA"/>
</dbReference>
<feature type="transmembrane region" description="Helical" evidence="10">
    <location>
        <begin position="55"/>
        <end position="75"/>
    </location>
</feature>
<feature type="transmembrane region" description="Helical" evidence="10">
    <location>
        <begin position="200"/>
        <end position="224"/>
    </location>
</feature>
<feature type="transmembrane region" description="Helical" evidence="10">
    <location>
        <begin position="349"/>
        <end position="368"/>
    </location>
</feature>
<evidence type="ECO:0000256" key="5">
    <source>
        <dbReference type="ARBA" id="ARBA00022692"/>
    </source>
</evidence>
<keyword evidence="4" id="KW-0997">Cell inner membrane</keyword>
<dbReference type="Pfam" id="PF04143">
    <property type="entry name" value="Sulf_transp"/>
    <property type="match status" value="1"/>
</dbReference>
<evidence type="ECO:0000256" key="2">
    <source>
        <dbReference type="ARBA" id="ARBA00022448"/>
    </source>
</evidence>
<evidence type="ECO:0000313" key="11">
    <source>
        <dbReference type="EMBL" id="RCW46818.1"/>
    </source>
</evidence>
<accession>A0A368VX86</accession>
<gene>
    <name evidence="11" type="ORF">DFQ14_101157</name>
</gene>
<comment type="subcellular location">
    <subcellularLocation>
        <location evidence="1">Cell inner membrane</location>
        <topology evidence="1">Multi-pass membrane protein</topology>
    </subcellularLocation>
</comment>
<reference evidence="11 12" key="1">
    <citation type="submission" date="2018-07" db="EMBL/GenBank/DDBJ databases">
        <title>Genomic Encyclopedia of Type Strains, Phase III (KMG-III): the genomes of soil and plant-associated and newly described type strains.</title>
        <authorList>
            <person name="Whitman W."/>
        </authorList>
    </citation>
    <scope>NUCLEOTIDE SEQUENCE [LARGE SCALE GENOMIC DNA]</scope>
    <source>
        <strain evidence="11 12">CECT 8575</strain>
    </source>
</reference>
<evidence type="ECO:0000256" key="8">
    <source>
        <dbReference type="ARBA" id="ARBA00035655"/>
    </source>
</evidence>
<dbReference type="Proteomes" id="UP000253495">
    <property type="component" value="Unassembled WGS sequence"/>
</dbReference>
<feature type="transmembrane region" description="Helical" evidence="10">
    <location>
        <begin position="249"/>
        <end position="268"/>
    </location>
</feature>
<evidence type="ECO:0000256" key="3">
    <source>
        <dbReference type="ARBA" id="ARBA00022475"/>
    </source>
</evidence>
<evidence type="ECO:0000313" key="12">
    <source>
        <dbReference type="Proteomes" id="UP000253495"/>
    </source>
</evidence>
<feature type="transmembrane region" description="Helical" evidence="10">
    <location>
        <begin position="96"/>
        <end position="116"/>
    </location>
</feature>
<keyword evidence="7 10" id="KW-0472">Membrane</keyword>
<name>A0A368VX86_9ACTN</name>
<evidence type="ECO:0000256" key="4">
    <source>
        <dbReference type="ARBA" id="ARBA00022519"/>
    </source>
</evidence>
<evidence type="ECO:0000256" key="7">
    <source>
        <dbReference type="ARBA" id="ARBA00023136"/>
    </source>
</evidence>
<dbReference type="PANTHER" id="PTHR30574:SF1">
    <property type="entry name" value="SULPHUR TRANSPORT DOMAIN-CONTAINING PROTEIN"/>
    <property type="match status" value="1"/>
</dbReference>
<dbReference type="RefSeq" id="WP_257233528.1">
    <property type="nucleotide sequence ID" value="NZ_QPJC01000001.1"/>
</dbReference>
<feature type="region of interest" description="Disordered" evidence="9">
    <location>
        <begin position="1"/>
        <end position="23"/>
    </location>
</feature>
<organism evidence="11 12">
    <name type="scientific">Halopolyspora algeriensis</name>
    <dbReference type="NCBI Taxonomy" id="1500506"/>
    <lineage>
        <taxon>Bacteria</taxon>
        <taxon>Bacillati</taxon>
        <taxon>Actinomycetota</taxon>
        <taxon>Actinomycetes</taxon>
        <taxon>Actinomycetes incertae sedis</taxon>
        <taxon>Halopolyspora</taxon>
    </lineage>
</organism>
<comment type="similarity">
    <text evidence="8">Belongs to the TsuA/YedE (TC 9.B.102) family.</text>
</comment>
<evidence type="ECO:0000256" key="10">
    <source>
        <dbReference type="SAM" id="Phobius"/>
    </source>
</evidence>
<keyword evidence="2" id="KW-0813">Transport</keyword>
<feature type="transmembrane region" description="Helical" evidence="10">
    <location>
        <begin position="161"/>
        <end position="180"/>
    </location>
</feature>
<evidence type="ECO:0000256" key="9">
    <source>
        <dbReference type="SAM" id="MobiDB-lite"/>
    </source>
</evidence>
<evidence type="ECO:0000256" key="1">
    <source>
        <dbReference type="ARBA" id="ARBA00004429"/>
    </source>
</evidence>
<protein>
    <submittedName>
        <fullName evidence="11">Uncharacterized protein</fullName>
    </submittedName>
</protein>
<keyword evidence="12" id="KW-1185">Reference proteome</keyword>
<keyword evidence="6 10" id="KW-1133">Transmembrane helix</keyword>
<keyword evidence="5 10" id="KW-0812">Transmembrane</keyword>
<feature type="transmembrane region" description="Helical" evidence="10">
    <location>
        <begin position="30"/>
        <end position="49"/>
    </location>
</feature>
<feature type="transmembrane region" description="Helical" evidence="10">
    <location>
        <begin position="323"/>
        <end position="342"/>
    </location>
</feature>
<proteinExistence type="inferred from homology"/>
<dbReference type="InterPro" id="IPR007272">
    <property type="entry name" value="Sulf_transp_TsuA/YedE"/>
</dbReference>